<evidence type="ECO:0000313" key="1">
    <source>
        <dbReference type="EMBL" id="DAD91335.1"/>
    </source>
</evidence>
<name>A0A8S5NAB5_9CAUD</name>
<organism evidence="1">
    <name type="scientific">Siphoviridae sp. ctBmU27</name>
    <dbReference type="NCBI Taxonomy" id="2826189"/>
    <lineage>
        <taxon>Viruses</taxon>
        <taxon>Duplodnaviria</taxon>
        <taxon>Heunggongvirae</taxon>
        <taxon>Uroviricota</taxon>
        <taxon>Caudoviricetes</taxon>
    </lineage>
</organism>
<accession>A0A8S5NAB5</accession>
<protein>
    <submittedName>
        <fullName evidence="1">Uncharacterized protein</fullName>
    </submittedName>
</protein>
<sequence>MRNLRRNQQKILYALLNAEKTSDEWGNTVDIKGYGSPIALCISVSANKGETSAQPFGTDLKYDREMVTFDMNCPIDEYSHLWIDVSKNIVGRTKVGETVVGEVPPYNYEVAAVSRSLNCIRYAIRRVNVNEQSYQG</sequence>
<dbReference type="EMBL" id="BK015110">
    <property type="protein sequence ID" value="DAD91335.1"/>
    <property type="molecule type" value="Genomic_DNA"/>
</dbReference>
<proteinExistence type="predicted"/>
<reference evidence="1" key="1">
    <citation type="journal article" date="2021" name="Proc. Natl. Acad. Sci. U.S.A.">
        <title>A Catalog of Tens of Thousands of Viruses from Human Metagenomes Reveals Hidden Associations with Chronic Diseases.</title>
        <authorList>
            <person name="Tisza M.J."/>
            <person name="Buck C.B."/>
        </authorList>
    </citation>
    <scope>NUCLEOTIDE SEQUENCE</scope>
    <source>
        <strain evidence="1">CtBmU27</strain>
    </source>
</reference>